<accession>A0AAP0RZ46</accession>
<dbReference type="PANTHER" id="PTHR31917">
    <property type="entry name" value="AGENET DOMAIN-CONTAINING PROTEIN-RELATED"/>
    <property type="match status" value="1"/>
</dbReference>
<evidence type="ECO:0000313" key="2">
    <source>
        <dbReference type="EMBL" id="KAK9287901.1"/>
    </source>
</evidence>
<dbReference type="Proteomes" id="UP001415857">
    <property type="component" value="Unassembled WGS sequence"/>
</dbReference>
<dbReference type="AlphaFoldDB" id="A0AAP0RZ46"/>
<dbReference type="InterPro" id="IPR008395">
    <property type="entry name" value="Agenet-like_dom"/>
</dbReference>
<evidence type="ECO:0000313" key="3">
    <source>
        <dbReference type="Proteomes" id="UP001415857"/>
    </source>
</evidence>
<keyword evidence="3" id="KW-1185">Reference proteome</keyword>
<sequence>MSGSHFNKGDEVEVTTEDGRTNATWYPATVLRSPAKNKDQIYVEYKTLTSDSNGSKPLREHINVTNVRPVPPPELHRFFKVGENVDAFYEKGWRRGTVADILENSRYLVKVDGMGEEIAIEQCHSRLHREWDDGSWVPPLEGQKTSSELEVKSRRVKLKIKFSKKTLGPKFSQGTKVEVSSDEEGYRGSWYTAIIMGSVGNDRFLVEYLTLKTDDETKPLIEVAYEQYIRPYPPKVLQVDHFKLHEEVDAWYNDGWWVGVISRILDSCNYVVYFSSTDEELEFEHSKLRPHQDWIDGKWVIASKEKSSEFMVNSRELKLIMEGSGRKLEAKFGKGTMVEVKSDVEGFEGSWFTAIIVDSIGSDRFLVEYQTLRTDDETELLKEEADASCIRPCPPIIQRVDHFKLLEKVDAWYNDGWWVGLIYKVFCDLKYAVYFSTTKEVLEFDHSNLRTHQEWIDGKWVVASKFFPFSHFVSDILGHILPTYLTNFFPSLMSSFIFTSGSSPNLILSKSPVSRIFPLVNVFSTSECPFDSDAETEVSSTTHIEILVR</sequence>
<dbReference type="EMBL" id="JBBPBK010000003">
    <property type="protein sequence ID" value="KAK9287901.1"/>
    <property type="molecule type" value="Genomic_DNA"/>
</dbReference>
<protein>
    <recommendedName>
        <fullName evidence="1">Agenet domain-containing protein</fullName>
    </recommendedName>
</protein>
<dbReference type="CDD" id="cd20406">
    <property type="entry name" value="Tudor_Agenet_AtDUF_rpt2_4"/>
    <property type="match status" value="3"/>
</dbReference>
<organism evidence="2 3">
    <name type="scientific">Liquidambar formosana</name>
    <name type="common">Formosan gum</name>
    <dbReference type="NCBI Taxonomy" id="63359"/>
    <lineage>
        <taxon>Eukaryota</taxon>
        <taxon>Viridiplantae</taxon>
        <taxon>Streptophyta</taxon>
        <taxon>Embryophyta</taxon>
        <taxon>Tracheophyta</taxon>
        <taxon>Spermatophyta</taxon>
        <taxon>Magnoliopsida</taxon>
        <taxon>eudicotyledons</taxon>
        <taxon>Gunneridae</taxon>
        <taxon>Pentapetalae</taxon>
        <taxon>Saxifragales</taxon>
        <taxon>Altingiaceae</taxon>
        <taxon>Liquidambar</taxon>
    </lineage>
</organism>
<feature type="domain" description="Agenet" evidence="1">
    <location>
        <begin position="77"/>
        <end position="133"/>
    </location>
</feature>
<dbReference type="InterPro" id="IPR014002">
    <property type="entry name" value="Agenet_dom_plant"/>
</dbReference>
<dbReference type="PANTHER" id="PTHR31917:SF147">
    <property type="entry name" value="AGENET DOMAIN-CONTAINING PROTEIN"/>
    <property type="match status" value="1"/>
</dbReference>
<comment type="caution">
    <text evidence="2">The sequence shown here is derived from an EMBL/GenBank/DDBJ whole genome shotgun (WGS) entry which is preliminary data.</text>
</comment>
<dbReference type="Gene3D" id="2.30.30.140">
    <property type="match status" value="2"/>
</dbReference>
<reference evidence="2 3" key="1">
    <citation type="journal article" date="2024" name="Plant J.">
        <title>Genome sequences and population genomics reveal climatic adaptation and genomic divergence between two closely related sweetgum species.</title>
        <authorList>
            <person name="Xu W.Q."/>
            <person name="Ren C.Q."/>
            <person name="Zhang X.Y."/>
            <person name="Comes H.P."/>
            <person name="Liu X.H."/>
            <person name="Li Y.G."/>
            <person name="Kettle C.J."/>
            <person name="Jalonen R."/>
            <person name="Gaisberger H."/>
            <person name="Ma Y.Z."/>
            <person name="Qiu Y.X."/>
        </authorList>
    </citation>
    <scope>NUCLEOTIDE SEQUENCE [LARGE SCALE GENOMIC DNA]</scope>
    <source>
        <strain evidence="2">Hangzhou</strain>
    </source>
</reference>
<feature type="domain" description="Agenet" evidence="1">
    <location>
        <begin position="240"/>
        <end position="296"/>
    </location>
</feature>
<feature type="domain" description="Agenet" evidence="1">
    <location>
        <begin position="4"/>
        <end position="75"/>
    </location>
</feature>
<gene>
    <name evidence="2" type="ORF">L1049_016345</name>
</gene>
<feature type="domain" description="Agenet" evidence="1">
    <location>
        <begin position="330"/>
        <end position="398"/>
    </location>
</feature>
<dbReference type="Pfam" id="PF05641">
    <property type="entry name" value="Agenet"/>
    <property type="match status" value="3"/>
</dbReference>
<feature type="domain" description="Agenet" evidence="1">
    <location>
        <begin position="401"/>
        <end position="457"/>
    </location>
</feature>
<name>A0AAP0RZ46_LIQFO</name>
<feature type="domain" description="Agenet" evidence="1">
    <location>
        <begin position="169"/>
        <end position="237"/>
    </location>
</feature>
<dbReference type="CDD" id="cd20405">
    <property type="entry name" value="Tudor_Agenet_AtDUF_rpt1_3"/>
    <property type="match status" value="3"/>
</dbReference>
<evidence type="ECO:0000259" key="1">
    <source>
        <dbReference type="SMART" id="SM00743"/>
    </source>
</evidence>
<proteinExistence type="predicted"/>
<dbReference type="SMART" id="SM00743">
    <property type="entry name" value="Agenet"/>
    <property type="match status" value="6"/>
</dbReference>